<dbReference type="InterPro" id="IPR013114">
    <property type="entry name" value="FabA_FabZ"/>
</dbReference>
<organism evidence="2">
    <name type="scientific">freshwater metagenome</name>
    <dbReference type="NCBI Taxonomy" id="449393"/>
    <lineage>
        <taxon>unclassified sequences</taxon>
        <taxon>metagenomes</taxon>
        <taxon>ecological metagenomes</taxon>
    </lineage>
</organism>
<sequence length="142" mass="15158">MSGFPRPADVIAHRAPFLFVDEITALERGISATGLWRLTGDEWFFAGHFPGRPTLPGVLMCEAIAQVGAIAVLTDPRFAGKLPLFGGLDAARFRRQVVPGDTLELTVELGRMSARAGKGSGKALLNGETACECDLMFVLVNA</sequence>
<dbReference type="Pfam" id="PF07977">
    <property type="entry name" value="FabA"/>
    <property type="match status" value="1"/>
</dbReference>
<reference evidence="2" key="1">
    <citation type="submission" date="2020-05" db="EMBL/GenBank/DDBJ databases">
        <authorList>
            <person name="Chiriac C."/>
            <person name="Salcher M."/>
            <person name="Ghai R."/>
            <person name="Kavagutti S V."/>
        </authorList>
    </citation>
    <scope>NUCLEOTIDE SEQUENCE</scope>
</reference>
<dbReference type="SUPFAM" id="SSF54637">
    <property type="entry name" value="Thioesterase/thiol ester dehydrase-isomerase"/>
    <property type="match status" value="1"/>
</dbReference>
<evidence type="ECO:0000256" key="1">
    <source>
        <dbReference type="ARBA" id="ARBA00023239"/>
    </source>
</evidence>
<dbReference type="PANTHER" id="PTHR30272">
    <property type="entry name" value="3-HYDROXYACYL-[ACYL-CARRIER-PROTEIN] DEHYDRATASE"/>
    <property type="match status" value="1"/>
</dbReference>
<dbReference type="GO" id="GO:0016829">
    <property type="term" value="F:lyase activity"/>
    <property type="evidence" value="ECO:0007669"/>
    <property type="project" value="UniProtKB-KW"/>
</dbReference>
<evidence type="ECO:0000313" key="2">
    <source>
        <dbReference type="EMBL" id="CAB4692463.1"/>
    </source>
</evidence>
<dbReference type="EMBL" id="CAEZXM010000136">
    <property type="protein sequence ID" value="CAB4692463.1"/>
    <property type="molecule type" value="Genomic_DNA"/>
</dbReference>
<name>A0A6J6P6Y4_9ZZZZ</name>
<dbReference type="CDD" id="cd01288">
    <property type="entry name" value="FabZ"/>
    <property type="match status" value="1"/>
</dbReference>
<dbReference type="NCBIfam" id="NF000582">
    <property type="entry name" value="PRK00006.1"/>
    <property type="match status" value="1"/>
</dbReference>
<accession>A0A6J6P6Y4</accession>
<keyword evidence="1" id="KW-0456">Lyase</keyword>
<proteinExistence type="predicted"/>
<protein>
    <submittedName>
        <fullName evidence="2">Unannotated protein</fullName>
    </submittedName>
</protein>
<dbReference type="Gene3D" id="3.10.129.10">
    <property type="entry name" value="Hotdog Thioesterase"/>
    <property type="match status" value="1"/>
</dbReference>
<dbReference type="InterPro" id="IPR029069">
    <property type="entry name" value="HotDog_dom_sf"/>
</dbReference>
<gene>
    <name evidence="2" type="ORF">UFOPK2366_00835</name>
</gene>
<dbReference type="PANTHER" id="PTHR30272:SF1">
    <property type="entry name" value="3-HYDROXYACYL-[ACYL-CARRIER-PROTEIN] DEHYDRATASE"/>
    <property type="match status" value="1"/>
</dbReference>
<dbReference type="AlphaFoldDB" id="A0A6J6P6Y4"/>